<feature type="domain" description="LicD/FKTN/FKRP nucleotidyltransferase" evidence="1">
    <location>
        <begin position="178"/>
        <end position="207"/>
    </location>
</feature>
<reference evidence="2 3" key="1">
    <citation type="journal article" date="2013" name="Stand. Genomic Sci.">
        <title>Genomic Encyclopedia of Type Strains, Phase I: The one thousand microbial genomes (KMG-I) project.</title>
        <authorList>
            <person name="Kyrpides N.C."/>
            <person name="Woyke T."/>
            <person name="Eisen J.A."/>
            <person name="Garrity G."/>
            <person name="Lilburn T.G."/>
            <person name="Beck B.J."/>
            <person name="Whitman W.B."/>
            <person name="Hugenholtz P."/>
            <person name="Klenk H.P."/>
        </authorList>
    </citation>
    <scope>NUCLEOTIDE SEQUENCE [LARGE SCALE GENOMIC DNA]</scope>
    <source>
        <strain evidence="2 3">DSM 45044</strain>
    </source>
</reference>
<dbReference type="GO" id="GO:0009100">
    <property type="term" value="P:glycoprotein metabolic process"/>
    <property type="evidence" value="ECO:0007669"/>
    <property type="project" value="UniProtKB-ARBA"/>
</dbReference>
<dbReference type="OrthoDB" id="3780655at2"/>
<dbReference type="Proteomes" id="UP000321617">
    <property type="component" value="Unassembled WGS sequence"/>
</dbReference>
<dbReference type="EMBL" id="VLLL01000006">
    <property type="protein sequence ID" value="TWJ12259.1"/>
    <property type="molecule type" value="Genomic_DNA"/>
</dbReference>
<evidence type="ECO:0000259" key="1">
    <source>
        <dbReference type="Pfam" id="PF04991"/>
    </source>
</evidence>
<organism evidence="2 3">
    <name type="scientific">Stackebrandtia albiflava</name>
    <dbReference type="NCBI Taxonomy" id="406432"/>
    <lineage>
        <taxon>Bacteria</taxon>
        <taxon>Bacillati</taxon>
        <taxon>Actinomycetota</taxon>
        <taxon>Actinomycetes</taxon>
        <taxon>Glycomycetales</taxon>
        <taxon>Glycomycetaceae</taxon>
        <taxon>Stackebrandtia</taxon>
    </lineage>
</organism>
<proteinExistence type="predicted"/>
<accession>A0A562V2Y0</accession>
<evidence type="ECO:0000313" key="3">
    <source>
        <dbReference type="Proteomes" id="UP000321617"/>
    </source>
</evidence>
<evidence type="ECO:0000313" key="2">
    <source>
        <dbReference type="EMBL" id="TWJ12259.1"/>
    </source>
</evidence>
<dbReference type="InterPro" id="IPR052613">
    <property type="entry name" value="LicD_transferase"/>
</dbReference>
<dbReference type="PANTHER" id="PTHR13627:SF31">
    <property type="entry name" value="RIBITOL 5-PHOSPHATE TRANSFERASE FKRP"/>
    <property type="match status" value="1"/>
</dbReference>
<dbReference type="RefSeq" id="WP_147139229.1">
    <property type="nucleotide sequence ID" value="NZ_BAABIJ010000002.1"/>
</dbReference>
<dbReference type="Pfam" id="PF04991">
    <property type="entry name" value="LicD"/>
    <property type="match status" value="1"/>
</dbReference>
<name>A0A562V2Y0_9ACTN</name>
<dbReference type="AlphaFoldDB" id="A0A562V2Y0"/>
<sequence>MRMATTDGTAPATLPDDPRELERLAQEHLTVARTLRAAGDRDAAERRLTDAIRGGLWRYARLWTELRSMMEEPADYRRIRRLWWDSPRSCHGVVPLHTTIARAAAAAGEHDEARTILRKATVLQGMRAKRIRARLGRLKHGAIRQVKQVTPGDDADSFEPRAAEALPELDAEFAALGVRGFLISGTLLGYVREGGFISWDKDIDLGFFTSEMSAADLERSFERSKTFHVRRLDFNTDRLRVNHRNGMMIDLFPHYHDTDGRVWHDGTATRWWNTPFELTTVDFLGRPQFVPDPPERYLDENYGDWRVPEPGFDARLDAPNAEVTDRDFLDTLSYFALLDGVVKQDPAKIARYGALLRDLGEGDWLDRL</sequence>
<comment type="caution">
    <text evidence="2">The sequence shown here is derived from an EMBL/GenBank/DDBJ whole genome shotgun (WGS) entry which is preliminary data.</text>
</comment>
<dbReference type="PANTHER" id="PTHR13627">
    <property type="entry name" value="FUKUTIN RELATED PROTEIN"/>
    <property type="match status" value="1"/>
</dbReference>
<gene>
    <name evidence="2" type="ORF">LX16_3015</name>
</gene>
<protein>
    <submittedName>
        <fullName evidence="2">LicD family protein</fullName>
    </submittedName>
</protein>
<dbReference type="InterPro" id="IPR007074">
    <property type="entry name" value="LicD/FKTN/FKRP_NTP_transf"/>
</dbReference>
<keyword evidence="3" id="KW-1185">Reference proteome</keyword>